<accession>A0A1Q9EF43</accession>
<dbReference type="AlphaFoldDB" id="A0A1Q9EF43"/>
<comment type="caution">
    <text evidence="2">The sequence shown here is derived from an EMBL/GenBank/DDBJ whole genome shotgun (WGS) entry which is preliminary data.</text>
</comment>
<sequence>MRDALWRVLVLKGGQVCGYTATRLQHQATGPVSGVEKRKRRRNAVQREQEKSDDIVIGKNADMRYLNRATTARAGGDFDEDQANRRLEEISSTLFGVGALLKVDQRIQIVEGASTYFRRKHSLGKYLMQVLKGNMKLCFLWQPVCGPSPYSLHVRALPEQEFDNLWVELRMPRAIIQHETQRLTMHRAIIQHETQRLTMHRAAAVA</sequence>
<evidence type="ECO:0000313" key="3">
    <source>
        <dbReference type="Proteomes" id="UP000186817"/>
    </source>
</evidence>
<name>A0A1Q9EF43_SYMMI</name>
<dbReference type="EMBL" id="LSRX01000169">
    <property type="protein sequence ID" value="OLQ06052.1"/>
    <property type="molecule type" value="Genomic_DNA"/>
</dbReference>
<feature type="region of interest" description="Disordered" evidence="1">
    <location>
        <begin position="30"/>
        <end position="51"/>
    </location>
</feature>
<dbReference type="Proteomes" id="UP000186817">
    <property type="component" value="Unassembled WGS sequence"/>
</dbReference>
<evidence type="ECO:0000256" key="1">
    <source>
        <dbReference type="SAM" id="MobiDB-lite"/>
    </source>
</evidence>
<evidence type="ECO:0000313" key="2">
    <source>
        <dbReference type="EMBL" id="OLQ06052.1"/>
    </source>
</evidence>
<reference evidence="2 3" key="1">
    <citation type="submission" date="2016-02" db="EMBL/GenBank/DDBJ databases">
        <title>Genome analysis of coral dinoflagellate symbionts highlights evolutionary adaptations to a symbiotic lifestyle.</title>
        <authorList>
            <person name="Aranda M."/>
            <person name="Li Y."/>
            <person name="Liew Y.J."/>
            <person name="Baumgarten S."/>
            <person name="Simakov O."/>
            <person name="Wilson M."/>
            <person name="Piel J."/>
            <person name="Ashoor H."/>
            <person name="Bougouffa S."/>
            <person name="Bajic V.B."/>
            <person name="Ryu T."/>
            <person name="Ravasi T."/>
            <person name="Bayer T."/>
            <person name="Micklem G."/>
            <person name="Kim H."/>
            <person name="Bhak J."/>
            <person name="Lajeunesse T.C."/>
            <person name="Voolstra C.R."/>
        </authorList>
    </citation>
    <scope>NUCLEOTIDE SEQUENCE [LARGE SCALE GENOMIC DNA]</scope>
    <source>
        <strain evidence="2 3">CCMP2467</strain>
    </source>
</reference>
<proteinExistence type="predicted"/>
<keyword evidence="3" id="KW-1185">Reference proteome</keyword>
<organism evidence="2 3">
    <name type="scientific">Symbiodinium microadriaticum</name>
    <name type="common">Dinoflagellate</name>
    <name type="synonym">Zooxanthella microadriatica</name>
    <dbReference type="NCBI Taxonomy" id="2951"/>
    <lineage>
        <taxon>Eukaryota</taxon>
        <taxon>Sar</taxon>
        <taxon>Alveolata</taxon>
        <taxon>Dinophyceae</taxon>
        <taxon>Suessiales</taxon>
        <taxon>Symbiodiniaceae</taxon>
        <taxon>Symbiodinium</taxon>
    </lineage>
</organism>
<protein>
    <submittedName>
        <fullName evidence="2">Uncharacterized protein</fullName>
    </submittedName>
</protein>
<gene>
    <name evidence="2" type="ORF">AK812_SmicGene10717</name>
</gene>